<feature type="binding site" evidence="5">
    <location>
        <position position="389"/>
    </location>
    <ligand>
        <name>substrate</name>
    </ligand>
</feature>
<dbReference type="Proteomes" id="UP000189796">
    <property type="component" value="Chromosome I"/>
</dbReference>
<feature type="site" description="Important for enzyme activity" evidence="7">
    <location>
        <position position="312"/>
    </location>
</feature>
<dbReference type="InterPro" id="IPR016164">
    <property type="entry name" value="FAD-linked_Oxase-like_C"/>
</dbReference>
<evidence type="ECO:0000256" key="7">
    <source>
        <dbReference type="PIRSR" id="PIRSR625650-4"/>
    </source>
</evidence>
<evidence type="ECO:0000256" key="5">
    <source>
        <dbReference type="PIRSR" id="PIRSR625650-2"/>
    </source>
</evidence>
<feature type="binding site" evidence="6">
    <location>
        <begin position="261"/>
        <end position="267"/>
    </location>
    <ligand>
        <name>FAD</name>
        <dbReference type="ChEBI" id="CHEBI:57692"/>
    </ligand>
</feature>
<dbReference type="AlphaFoldDB" id="A0A1M5QZI0"/>
<protein>
    <submittedName>
        <fullName evidence="9">Alkyldihydroxyacetonephosphate synthase</fullName>
    </submittedName>
</protein>
<dbReference type="InterPro" id="IPR036318">
    <property type="entry name" value="FAD-bd_PCMH-like_sf"/>
</dbReference>
<dbReference type="EMBL" id="LT670817">
    <property type="protein sequence ID" value="SHH18943.1"/>
    <property type="molecule type" value="Genomic_DNA"/>
</dbReference>
<dbReference type="InterPro" id="IPR016169">
    <property type="entry name" value="FAD-bd_PCMH_sub2"/>
</dbReference>
<dbReference type="GO" id="GO:0008610">
    <property type="term" value="P:lipid biosynthetic process"/>
    <property type="evidence" value="ECO:0007669"/>
    <property type="project" value="InterPro"/>
</dbReference>
<comment type="cofactor">
    <cofactor evidence="6">
        <name>FAD</name>
        <dbReference type="ChEBI" id="CHEBI:57692"/>
    </cofactor>
</comment>
<sequence length="532" mass="57889">MTGARLKHYGWGREGEGMSAEERKFVLGRYRTKFATDEFDTIAVPGLDDLCLRKPRVAPPASLTPFCTTERYDRAAHTYGKSYPDYVRAMLGDYNCAPDVVAYPRNEAEISAVMDWAGSVGASLTPFGGGSSVCGGVEPRVDGIKHKAAVTLDLRNLSKVVEVDPVSRAASIEAGTYGPSLENQLKPHGFTLRHFPQSFEFSTLGGWIATRSGGHFASLHTHIDDFVESLRVVTPVGVVETRRLPGSGAGPSPDRMFIGSEGILGVISRAWMRLQPRPSFRAGVSLRFPSFFDAARAVRAVAQAGLYPSNCRILDAQEAFNTGAADGSAAIMVLAFESGDHPLDAWMARALECCADHRGTPELAKASDAHLQGAAGIWRNAFIRMPYAREFLTPVGLINDTFETAITWDRFETLHDKVKAATERAIVEATGVKGEVTCRFTHVYPDGPAPYFSFHALGRHGALLEQWQAIKNAASDALIVAGGTITHHHAVGRDHRSWYDRQRPELFAAALRGAKRELDPQGMLNPGVLIDP</sequence>
<dbReference type="Gene3D" id="3.30.465.10">
    <property type="match status" value="1"/>
</dbReference>
<dbReference type="GO" id="GO:0008609">
    <property type="term" value="F:alkylglycerone-phosphate synthase activity"/>
    <property type="evidence" value="ECO:0007669"/>
    <property type="project" value="InterPro"/>
</dbReference>
<proteinExistence type="inferred from homology"/>
<evidence type="ECO:0000256" key="1">
    <source>
        <dbReference type="ARBA" id="ARBA00008000"/>
    </source>
</evidence>
<evidence type="ECO:0000256" key="6">
    <source>
        <dbReference type="PIRSR" id="PIRSR625650-3"/>
    </source>
</evidence>
<accession>A0A1M5QZI0</accession>
<feature type="binding site" evidence="6">
    <location>
        <begin position="126"/>
        <end position="132"/>
    </location>
    <ligand>
        <name>FAD</name>
        <dbReference type="ChEBI" id="CHEBI:57692"/>
    </ligand>
</feature>
<evidence type="ECO:0000256" key="2">
    <source>
        <dbReference type="ARBA" id="ARBA00022630"/>
    </source>
</evidence>
<dbReference type="InterPro" id="IPR006094">
    <property type="entry name" value="Oxid_FAD_bind_N"/>
</dbReference>
<dbReference type="SUPFAM" id="SSF56176">
    <property type="entry name" value="FAD-binding/transporter-associated domain-like"/>
    <property type="match status" value="1"/>
</dbReference>
<reference evidence="9 10" key="1">
    <citation type="submission" date="2016-11" db="EMBL/GenBank/DDBJ databases">
        <authorList>
            <person name="Jaros S."/>
            <person name="Januszkiewicz K."/>
            <person name="Wedrychowicz H."/>
        </authorList>
    </citation>
    <scope>NUCLEOTIDE SEQUENCE [LARGE SCALE GENOMIC DNA]</scope>
    <source>
        <strain evidence="9 10">GAS138</strain>
    </source>
</reference>
<keyword evidence="3 6" id="KW-0274">FAD</keyword>
<gene>
    <name evidence="9" type="ORF">SAMN05443248_4003</name>
</gene>
<dbReference type="InterPro" id="IPR025650">
    <property type="entry name" value="Alkyl-DHAP_Synthase"/>
</dbReference>
<dbReference type="RefSeq" id="WP_079602882.1">
    <property type="nucleotide sequence ID" value="NZ_LT670817.1"/>
</dbReference>
<dbReference type="GO" id="GO:0071949">
    <property type="term" value="F:FAD binding"/>
    <property type="evidence" value="ECO:0007669"/>
    <property type="project" value="InterPro"/>
</dbReference>
<dbReference type="InterPro" id="IPR004113">
    <property type="entry name" value="FAD-bd_oxidored_4_C"/>
</dbReference>
<dbReference type="Pfam" id="PF01565">
    <property type="entry name" value="FAD_binding_4"/>
    <property type="match status" value="1"/>
</dbReference>
<evidence type="ECO:0000313" key="10">
    <source>
        <dbReference type="Proteomes" id="UP000189796"/>
    </source>
</evidence>
<keyword evidence="2" id="KW-0285">Flavoprotein</keyword>
<feature type="domain" description="FAD-binding PCMH-type" evidence="8">
    <location>
        <begin position="94"/>
        <end position="277"/>
    </location>
</feature>
<evidence type="ECO:0000256" key="4">
    <source>
        <dbReference type="PIRSR" id="PIRSR625650-1"/>
    </source>
</evidence>
<dbReference type="PANTHER" id="PTHR46568">
    <property type="entry name" value="ALKYLDIHYDROXYACETONEPHOSPHATE SYNTHASE, PEROXISOMAL"/>
    <property type="match status" value="1"/>
</dbReference>
<dbReference type="Gene3D" id="3.30.300.330">
    <property type="match status" value="1"/>
</dbReference>
<dbReference type="InterPro" id="IPR016166">
    <property type="entry name" value="FAD-bd_PCMH"/>
</dbReference>
<dbReference type="SUPFAM" id="SSF55103">
    <property type="entry name" value="FAD-linked oxidases, C-terminal domain"/>
    <property type="match status" value="1"/>
</dbReference>
<organism evidence="9 10">
    <name type="scientific">Bradyrhizobium erythrophlei</name>
    <dbReference type="NCBI Taxonomy" id="1437360"/>
    <lineage>
        <taxon>Bacteria</taxon>
        <taxon>Pseudomonadati</taxon>
        <taxon>Pseudomonadota</taxon>
        <taxon>Alphaproteobacteria</taxon>
        <taxon>Hyphomicrobiales</taxon>
        <taxon>Nitrobacteraceae</taxon>
        <taxon>Bradyrhizobium</taxon>
    </lineage>
</organism>
<evidence type="ECO:0000313" key="9">
    <source>
        <dbReference type="EMBL" id="SHH18943.1"/>
    </source>
</evidence>
<evidence type="ECO:0000259" key="8">
    <source>
        <dbReference type="PROSITE" id="PS51387"/>
    </source>
</evidence>
<feature type="active site" description="Proton donor/acceptor" evidence="4">
    <location>
        <position position="451"/>
    </location>
</feature>
<dbReference type="Pfam" id="PF02913">
    <property type="entry name" value="FAD-oxidase_C"/>
    <property type="match status" value="1"/>
</dbReference>
<comment type="similarity">
    <text evidence="1">Belongs to the FAD-binding oxidoreductase/transferase type 4 family.</text>
</comment>
<evidence type="ECO:0000256" key="3">
    <source>
        <dbReference type="ARBA" id="ARBA00022827"/>
    </source>
</evidence>
<dbReference type="PANTHER" id="PTHR46568:SF1">
    <property type="entry name" value="ALKYLDIHYDROXYACETONEPHOSPHATE SYNTHASE, PEROXISOMAL"/>
    <property type="match status" value="1"/>
</dbReference>
<dbReference type="PROSITE" id="PS51387">
    <property type="entry name" value="FAD_PCMH"/>
    <property type="match status" value="1"/>
</dbReference>
<dbReference type="OrthoDB" id="9811557at2"/>
<name>A0A1M5QZI0_9BRAD</name>